<dbReference type="SUPFAM" id="SSF47565">
    <property type="entry name" value="Insect pheromone/odorant-binding proteins"/>
    <property type="match status" value="1"/>
</dbReference>
<dbReference type="GO" id="GO:0007608">
    <property type="term" value="P:sensory perception of smell"/>
    <property type="evidence" value="ECO:0007669"/>
    <property type="project" value="TreeGrafter"/>
</dbReference>
<comment type="caution">
    <text evidence="3">The sequence shown here is derived from an EMBL/GenBank/DDBJ whole genome shotgun (WGS) entry which is preliminary data.</text>
</comment>
<dbReference type="GO" id="GO:0005549">
    <property type="term" value="F:odorant binding"/>
    <property type="evidence" value="ECO:0007669"/>
    <property type="project" value="InterPro"/>
</dbReference>
<sequence>MSSPCVVLLILLVISTTSQSKEIPSNILEHWKQVILPYREQCVTETHIDPDTLISALKEFHLPEEEEIHCFWKCILEHKSFFTNGKIDVNRVVQGVPFVSAELTTTCVVKTNREEGQCRRAHAFLQCVIRNTLQ</sequence>
<evidence type="ECO:0000256" key="1">
    <source>
        <dbReference type="ARBA" id="ARBA00022729"/>
    </source>
</evidence>
<dbReference type="InterPro" id="IPR006170">
    <property type="entry name" value="PBP/GOBP"/>
</dbReference>
<dbReference type="EMBL" id="JAVRBK010000003">
    <property type="protein sequence ID" value="KAK5645958.1"/>
    <property type="molecule type" value="Genomic_DNA"/>
</dbReference>
<dbReference type="PANTHER" id="PTHR11857">
    <property type="entry name" value="ODORANT BINDING PROTEIN-RELATED"/>
    <property type="match status" value="1"/>
</dbReference>
<dbReference type="CDD" id="cd23992">
    <property type="entry name" value="PBP_GOBP"/>
    <property type="match status" value="1"/>
</dbReference>
<gene>
    <name evidence="3" type="ORF">RI129_004422</name>
</gene>
<proteinExistence type="predicted"/>
<dbReference type="Proteomes" id="UP001329430">
    <property type="component" value="Chromosome 3"/>
</dbReference>
<keyword evidence="1 2" id="KW-0732">Signal</keyword>
<evidence type="ECO:0000313" key="3">
    <source>
        <dbReference type="EMBL" id="KAK5645958.1"/>
    </source>
</evidence>
<dbReference type="Pfam" id="PF01395">
    <property type="entry name" value="PBP_GOBP"/>
    <property type="match status" value="1"/>
</dbReference>
<dbReference type="AlphaFoldDB" id="A0AAN7VGV7"/>
<name>A0AAN7VGV7_9COLE</name>
<organism evidence="3 4">
    <name type="scientific">Pyrocoelia pectoralis</name>
    <dbReference type="NCBI Taxonomy" id="417401"/>
    <lineage>
        <taxon>Eukaryota</taxon>
        <taxon>Metazoa</taxon>
        <taxon>Ecdysozoa</taxon>
        <taxon>Arthropoda</taxon>
        <taxon>Hexapoda</taxon>
        <taxon>Insecta</taxon>
        <taxon>Pterygota</taxon>
        <taxon>Neoptera</taxon>
        <taxon>Endopterygota</taxon>
        <taxon>Coleoptera</taxon>
        <taxon>Polyphaga</taxon>
        <taxon>Elateriformia</taxon>
        <taxon>Elateroidea</taxon>
        <taxon>Lampyridae</taxon>
        <taxon>Lampyrinae</taxon>
        <taxon>Pyrocoelia</taxon>
    </lineage>
</organism>
<dbReference type="GO" id="GO:0005615">
    <property type="term" value="C:extracellular space"/>
    <property type="evidence" value="ECO:0007669"/>
    <property type="project" value="TreeGrafter"/>
</dbReference>
<feature type="signal peptide" evidence="2">
    <location>
        <begin position="1"/>
        <end position="20"/>
    </location>
</feature>
<accession>A0AAN7VGV7</accession>
<keyword evidence="4" id="KW-1185">Reference proteome</keyword>
<evidence type="ECO:0000256" key="2">
    <source>
        <dbReference type="SAM" id="SignalP"/>
    </source>
</evidence>
<dbReference type="InterPro" id="IPR036728">
    <property type="entry name" value="PBP_GOBP_sf"/>
</dbReference>
<dbReference type="SMART" id="SM00708">
    <property type="entry name" value="PhBP"/>
    <property type="match status" value="1"/>
</dbReference>
<dbReference type="Gene3D" id="1.10.238.20">
    <property type="entry name" value="Pheromone/general odorant binding protein domain"/>
    <property type="match status" value="1"/>
</dbReference>
<feature type="chain" id="PRO_5043001848" evidence="2">
    <location>
        <begin position="21"/>
        <end position="134"/>
    </location>
</feature>
<reference evidence="3 4" key="1">
    <citation type="journal article" date="2024" name="Insects">
        <title>An Improved Chromosome-Level Genome Assembly of the Firefly Pyrocoelia pectoralis.</title>
        <authorList>
            <person name="Fu X."/>
            <person name="Meyer-Rochow V.B."/>
            <person name="Ballantyne L."/>
            <person name="Zhu X."/>
        </authorList>
    </citation>
    <scope>NUCLEOTIDE SEQUENCE [LARGE SCALE GENOMIC DNA]</scope>
    <source>
        <strain evidence="3">XCY_ONT2</strain>
    </source>
</reference>
<protein>
    <submittedName>
        <fullName evidence="3">Uncharacterized protein</fullName>
    </submittedName>
</protein>
<evidence type="ECO:0000313" key="4">
    <source>
        <dbReference type="Proteomes" id="UP001329430"/>
    </source>
</evidence>